<sequence>MDVGRWASEGWVARGEEWVQGCEDASQLSGEERCVCRDGWGRLEGASTGTFALILIPQSLLVGHFACLAKLQPSTAQW</sequence>
<gene>
    <name evidence="1" type="ORF">NDU88_001208</name>
</gene>
<dbReference type="AlphaFoldDB" id="A0AAV7LBX7"/>
<keyword evidence="2" id="KW-1185">Reference proteome</keyword>
<name>A0AAV7LBX7_PLEWA</name>
<accession>A0AAV7LBX7</accession>
<reference evidence="1" key="1">
    <citation type="journal article" date="2022" name="bioRxiv">
        <title>Sequencing and chromosome-scale assembly of the giantPleurodeles waltlgenome.</title>
        <authorList>
            <person name="Brown T."/>
            <person name="Elewa A."/>
            <person name="Iarovenko S."/>
            <person name="Subramanian E."/>
            <person name="Araus A.J."/>
            <person name="Petzold A."/>
            <person name="Susuki M."/>
            <person name="Suzuki K.-i.T."/>
            <person name="Hayashi T."/>
            <person name="Toyoda A."/>
            <person name="Oliveira C."/>
            <person name="Osipova E."/>
            <person name="Leigh N.D."/>
            <person name="Simon A."/>
            <person name="Yun M.H."/>
        </authorList>
    </citation>
    <scope>NUCLEOTIDE SEQUENCE</scope>
    <source>
        <strain evidence="1">20211129_DDA</strain>
        <tissue evidence="1">Liver</tissue>
    </source>
</reference>
<organism evidence="1 2">
    <name type="scientific">Pleurodeles waltl</name>
    <name type="common">Iberian ribbed newt</name>
    <dbReference type="NCBI Taxonomy" id="8319"/>
    <lineage>
        <taxon>Eukaryota</taxon>
        <taxon>Metazoa</taxon>
        <taxon>Chordata</taxon>
        <taxon>Craniata</taxon>
        <taxon>Vertebrata</taxon>
        <taxon>Euteleostomi</taxon>
        <taxon>Amphibia</taxon>
        <taxon>Batrachia</taxon>
        <taxon>Caudata</taxon>
        <taxon>Salamandroidea</taxon>
        <taxon>Salamandridae</taxon>
        <taxon>Pleurodelinae</taxon>
        <taxon>Pleurodeles</taxon>
    </lineage>
</organism>
<dbReference type="Proteomes" id="UP001066276">
    <property type="component" value="Chromosome 11"/>
</dbReference>
<dbReference type="EMBL" id="JANPWB010000015">
    <property type="protein sequence ID" value="KAJ1088049.1"/>
    <property type="molecule type" value="Genomic_DNA"/>
</dbReference>
<comment type="caution">
    <text evidence="1">The sequence shown here is derived from an EMBL/GenBank/DDBJ whole genome shotgun (WGS) entry which is preliminary data.</text>
</comment>
<evidence type="ECO:0000313" key="1">
    <source>
        <dbReference type="EMBL" id="KAJ1088049.1"/>
    </source>
</evidence>
<evidence type="ECO:0000313" key="2">
    <source>
        <dbReference type="Proteomes" id="UP001066276"/>
    </source>
</evidence>
<proteinExistence type="predicted"/>
<protein>
    <submittedName>
        <fullName evidence="1">Uncharacterized protein</fullName>
    </submittedName>
</protein>